<dbReference type="OMA" id="HELAWLT"/>
<keyword evidence="3" id="KW-1185">Reference proteome</keyword>
<reference evidence="2 3" key="1">
    <citation type="journal article" date="2012" name="G3 (Bethesda)">
        <title>Pichia sorbitophila, an interspecies yeast hybrid reveals early steps of genome resolution following polyploidization.</title>
        <authorList>
            <person name="Leh Louis V."/>
            <person name="Despons L."/>
            <person name="Friedrich A."/>
            <person name="Martin T."/>
            <person name="Durrens P."/>
            <person name="Casaregola S."/>
            <person name="Neuveglise C."/>
            <person name="Fairhead C."/>
            <person name="Marck C."/>
            <person name="Cruz J.A."/>
            <person name="Straub M.L."/>
            <person name="Kugler V."/>
            <person name="Sacerdot C."/>
            <person name="Uzunov Z."/>
            <person name="Thierry A."/>
            <person name="Weiss S."/>
            <person name="Bleykasten C."/>
            <person name="De Montigny J."/>
            <person name="Jacques N."/>
            <person name="Jung P."/>
            <person name="Lemaire M."/>
            <person name="Mallet S."/>
            <person name="Morel G."/>
            <person name="Richard G.F."/>
            <person name="Sarkar A."/>
            <person name="Savel G."/>
            <person name="Schacherer J."/>
            <person name="Seret M.L."/>
            <person name="Talla E."/>
            <person name="Samson G."/>
            <person name="Jubin C."/>
            <person name="Poulain J."/>
            <person name="Vacherie B."/>
            <person name="Barbe V."/>
            <person name="Pelletier E."/>
            <person name="Sherman D.J."/>
            <person name="Westhof E."/>
            <person name="Weissenbach J."/>
            <person name="Baret P.V."/>
            <person name="Wincker P."/>
            <person name="Gaillardin C."/>
            <person name="Dujon B."/>
            <person name="Souciet J.L."/>
        </authorList>
    </citation>
    <scope>NUCLEOTIDE SEQUENCE [LARGE SCALE GENOMIC DNA]</scope>
    <source>
        <strain evidence="3">ATCC MYA-4447 / BCRC 22081 / CBS 7064 / NBRC 10061 / NRRL Y-12695</strain>
    </source>
</reference>
<proteinExistence type="predicted"/>
<dbReference type="OrthoDB" id="4089805at2759"/>
<dbReference type="InParanoid" id="G8YLT8"/>
<sequence>MPPISNSEASARHSKSKRRSNIESYPFKWVKQLRGLPSSPSQHDHLKIEYIDTNLNNSRKMINSVNELSNSSKELLNTYYKVGESSTRIDQIEKELDWLNNY</sequence>
<evidence type="ECO:0000313" key="2">
    <source>
        <dbReference type="EMBL" id="CCE89022.1"/>
    </source>
</evidence>
<name>G8YLT8_PICSO</name>
<evidence type="ECO:0000313" key="3">
    <source>
        <dbReference type="Proteomes" id="UP000005222"/>
    </source>
</evidence>
<evidence type="ECO:0000256" key="1">
    <source>
        <dbReference type="SAM" id="MobiDB-lite"/>
    </source>
</evidence>
<dbReference type="Proteomes" id="UP000005222">
    <property type="component" value="Chromosome F"/>
</dbReference>
<protein>
    <submittedName>
        <fullName evidence="2">Piso0_001820 protein</fullName>
    </submittedName>
</protein>
<dbReference type="eggNOG" id="ENOG502RQE4">
    <property type="taxonomic scope" value="Eukaryota"/>
</dbReference>
<gene>
    <name evidence="2" type="primary">Piso0_001820</name>
    <name evidence="2" type="ORF">GNLVRS01_PISO0F14767g</name>
</gene>
<dbReference type="HOGENOM" id="CLU_157443_0_0_1"/>
<dbReference type="EMBL" id="FO082054">
    <property type="protein sequence ID" value="CCE89022.1"/>
    <property type="molecule type" value="Genomic_DNA"/>
</dbReference>
<feature type="region of interest" description="Disordered" evidence="1">
    <location>
        <begin position="1"/>
        <end position="20"/>
    </location>
</feature>
<dbReference type="AlphaFoldDB" id="G8YLT8"/>
<organism evidence="2 3">
    <name type="scientific">Pichia sorbitophila (strain ATCC MYA-4447 / BCRC 22081 / CBS 7064 / NBRC 10061 / NRRL Y-12695)</name>
    <name type="common">Hybrid yeast</name>
    <dbReference type="NCBI Taxonomy" id="559304"/>
    <lineage>
        <taxon>Eukaryota</taxon>
        <taxon>Fungi</taxon>
        <taxon>Dikarya</taxon>
        <taxon>Ascomycota</taxon>
        <taxon>Saccharomycotina</taxon>
        <taxon>Pichiomycetes</taxon>
        <taxon>Debaryomycetaceae</taxon>
        <taxon>Millerozyma</taxon>
    </lineage>
</organism>
<accession>G8YLT8</accession>